<dbReference type="GO" id="GO:0030245">
    <property type="term" value="P:cellulose catabolic process"/>
    <property type="evidence" value="ECO:0007669"/>
    <property type="project" value="UniProtKB-KW"/>
</dbReference>
<evidence type="ECO:0000313" key="13">
    <source>
        <dbReference type="Proteomes" id="UP000034291"/>
    </source>
</evidence>
<feature type="active site" description="Proton donor" evidence="10">
    <location>
        <position position="658"/>
    </location>
</feature>
<organism evidence="12 13">
    <name type="scientific">Aspergillus rambellii</name>
    <dbReference type="NCBI Taxonomy" id="308745"/>
    <lineage>
        <taxon>Eukaryota</taxon>
        <taxon>Fungi</taxon>
        <taxon>Dikarya</taxon>
        <taxon>Ascomycota</taxon>
        <taxon>Pezizomycotina</taxon>
        <taxon>Eurotiomycetes</taxon>
        <taxon>Eurotiomycetidae</taxon>
        <taxon>Eurotiales</taxon>
        <taxon>Aspergillaceae</taxon>
        <taxon>Aspergillus</taxon>
        <taxon>Aspergillus subgen. Nidulantes</taxon>
    </lineage>
</organism>
<reference evidence="12 13" key="1">
    <citation type="submission" date="2015-02" db="EMBL/GenBank/DDBJ databases">
        <title>Draft Genome Sequences of Two Closely-Related Aflatoxigenic Aspergillus Species Obtained from the Cote d'Ivoire.</title>
        <authorList>
            <person name="Moore G.G."/>
            <person name="Beltz S.B."/>
            <person name="Mack B.M."/>
        </authorList>
    </citation>
    <scope>NUCLEOTIDE SEQUENCE [LARGE SCALE GENOMIC DNA]</scope>
    <source>
        <strain evidence="12 13">SRRC1468</strain>
    </source>
</reference>
<evidence type="ECO:0000256" key="4">
    <source>
        <dbReference type="ARBA" id="ARBA00022801"/>
    </source>
</evidence>
<evidence type="ECO:0000256" key="3">
    <source>
        <dbReference type="ARBA" id="ARBA00022729"/>
    </source>
</evidence>
<evidence type="ECO:0000256" key="8">
    <source>
        <dbReference type="ARBA" id="ARBA00023326"/>
    </source>
</evidence>
<dbReference type="STRING" id="308745.A0A0F8X6L8"/>
<dbReference type="GO" id="GO:0070628">
    <property type="term" value="F:proteasome binding"/>
    <property type="evidence" value="ECO:0007669"/>
    <property type="project" value="InterPro"/>
</dbReference>
<dbReference type="GO" id="GO:0043248">
    <property type="term" value="P:proteasome assembly"/>
    <property type="evidence" value="ECO:0007669"/>
    <property type="project" value="TreeGrafter"/>
</dbReference>
<dbReference type="EMBL" id="JZBS01000798">
    <property type="protein sequence ID" value="KKK25265.1"/>
    <property type="molecule type" value="Genomic_DNA"/>
</dbReference>
<dbReference type="InterPro" id="IPR001524">
    <property type="entry name" value="Glyco_hydro_6_CS"/>
</dbReference>
<dbReference type="Gene3D" id="3.20.20.40">
    <property type="entry name" value="1, 4-beta cellobiohydrolase"/>
    <property type="match status" value="1"/>
</dbReference>
<keyword evidence="7 11" id="KW-0326">Glycosidase</keyword>
<comment type="similarity">
    <text evidence="2">Belongs to the glycosyl hydrolase 6 (cellulase B) family.</text>
</comment>
<accession>A0A0F8X6L8</accession>
<dbReference type="PRINTS" id="PR00733">
    <property type="entry name" value="GLHYDRLASE6"/>
</dbReference>
<comment type="similarity">
    <text evidence="11">Belongs to the glycosyl hydrolase family 6.</text>
</comment>
<evidence type="ECO:0000256" key="1">
    <source>
        <dbReference type="ARBA" id="ARBA00001641"/>
    </source>
</evidence>
<dbReference type="InterPro" id="IPR036434">
    <property type="entry name" value="Beta_cellobiohydrolase_sf"/>
</dbReference>
<keyword evidence="13" id="KW-1185">Reference proteome</keyword>
<evidence type="ECO:0000256" key="6">
    <source>
        <dbReference type="ARBA" id="ARBA00023277"/>
    </source>
</evidence>
<dbReference type="OrthoDB" id="64893at2759"/>
<proteinExistence type="inferred from homology"/>
<dbReference type="InterPro" id="IPR016288">
    <property type="entry name" value="Beta_cellobiohydrolase"/>
</dbReference>
<evidence type="ECO:0000256" key="7">
    <source>
        <dbReference type="ARBA" id="ARBA00023295"/>
    </source>
</evidence>
<feature type="active site" evidence="9">
    <location>
        <position position="612"/>
    </location>
</feature>
<keyword evidence="3" id="KW-0732">Signal</keyword>
<sequence length="884" mass="94923">MPPSSGHLLLPKFWRAAKFAYAKAYKALKAKLPEPSQHIPLRFQPAYARITPQQPIHRAAAIRQARRHFSTGAARSWASYLQAALQGERVAYKSSRIGSNLSRVTNRAPFASTLRPNLTGGTLGRTAGGYAIGAGRIGGARYFSHGPAAPAQVINNVSVGVRAFFLSGQKARFDGIDPATGNKKYKTVSVLQDEAERKMSAIPRTAPGSFIDFQISPTITAFGLLKKFAPVDACDSESLNSEGLLDLLSADFARALKDLAAVLNDLKRLSALGDLPILLHDRSTIRVRFPGCDAETVERLCDEVGIRRGKVMQDPDFDLRIGAELALLFPFAPSVATTSDTEEFFFRNEVSKSQHPDAVDWQAMMSCDNGTEASPEFQMDSTNKLSFEDKSLFGSNPWARSPSGYSSINVSELGDCAFFPDISSFGIPGSTSEYEGSEGIRRFIAECDQAPQYCTPNPASNPSDQRKTNFTSTESFLSIFIMQSIHMRALMALVPLLGTVNALPQATSTSATTTISSGAAVTATGNPFEGHQLYVNPYYSSEVMSLAVPSMTGSLAEQATHAAEVPSFLWLDTADKVPKMGEFLADIKKKNDAGASPPVAGIFVVYDLPDRDCAALASNGEYSFADGGVEKYKAYIDSIRELVVQYSDTKIILIIEPDSLANLVTNLAVSKCANAHDAYLECTNYAITRLDLPNVSQYLDAGHAGWLGWPANIGPAAKLYAGVYTNASSPGSVRGLATNVANYNAFSIGTCPSYTSGNNVCDEKSYINNFAPELSAAGFNAHFIVDTGRNGKQPTGQNQWGDWCNAKGTGFGARPSTDTGDNLVDAFVWVKPGGESDGTSDNSAKRYDAHCGLASALQPAPEAGTWFQAYFEQLVANANPPLGS</sequence>
<comment type="catalytic activity">
    <reaction evidence="1">
        <text>Hydrolysis of (1-&gt;4)-beta-D-glucosidic linkages in cellulose and cellotetraose, releasing cellobiose from the non-reducing ends of the chains.</text>
        <dbReference type="EC" id="3.2.1.91"/>
    </reaction>
</comment>
<keyword evidence="4 11" id="KW-0378">Hydrolase</keyword>
<dbReference type="PANTHER" id="PTHR42342:SF1">
    <property type="entry name" value="STATIONARY PHASE PROTEIN 5"/>
    <property type="match status" value="1"/>
</dbReference>
<dbReference type="PANTHER" id="PTHR42342">
    <property type="entry name" value="STATIONARY PHASE PROTEIN 5"/>
    <property type="match status" value="1"/>
</dbReference>
<keyword evidence="8 11" id="KW-0624">Polysaccharide degradation</keyword>
<evidence type="ECO:0000256" key="5">
    <source>
        <dbReference type="ARBA" id="ARBA00023001"/>
    </source>
</evidence>
<keyword evidence="6 11" id="KW-0119">Carbohydrate metabolism</keyword>
<protein>
    <recommendedName>
        <fullName evidence="11">Glucanase</fullName>
        <ecNumber evidence="11">3.2.1.-</ecNumber>
    </recommendedName>
</protein>
<dbReference type="AlphaFoldDB" id="A0A0F8X6L8"/>
<evidence type="ECO:0000313" key="12">
    <source>
        <dbReference type="EMBL" id="KKK25265.1"/>
    </source>
</evidence>
<dbReference type="PROSITE" id="PS00655">
    <property type="entry name" value="GLYCOSYL_HYDROL_F6_1"/>
    <property type="match status" value="1"/>
</dbReference>
<dbReference type="PROSITE" id="PS00656">
    <property type="entry name" value="GLYCOSYL_HYDROL_F6_2"/>
    <property type="match status" value="1"/>
</dbReference>
<comment type="caution">
    <text evidence="12">The sequence shown here is derived from an EMBL/GenBank/DDBJ whole genome shotgun (WGS) entry which is preliminary data.</text>
</comment>
<name>A0A0F8X6L8_9EURO</name>
<gene>
    <name evidence="12" type="ORF">ARAM_000684</name>
</gene>
<evidence type="ECO:0000256" key="11">
    <source>
        <dbReference type="RuleBase" id="RU361186"/>
    </source>
</evidence>
<keyword evidence="5 11" id="KW-0136">Cellulose degradation</keyword>
<dbReference type="Pfam" id="PF01341">
    <property type="entry name" value="Glyco_hydro_6"/>
    <property type="match status" value="1"/>
</dbReference>
<evidence type="ECO:0000256" key="9">
    <source>
        <dbReference type="PROSITE-ProRule" id="PRU10056"/>
    </source>
</evidence>
<dbReference type="FunFam" id="3.20.20.40:FF:000001">
    <property type="entry name" value="Glucanase"/>
    <property type="match status" value="1"/>
</dbReference>
<dbReference type="Proteomes" id="UP000034291">
    <property type="component" value="Unassembled WGS sequence"/>
</dbReference>
<evidence type="ECO:0000256" key="2">
    <source>
        <dbReference type="ARBA" id="ARBA00010533"/>
    </source>
</evidence>
<dbReference type="EC" id="3.2.1.-" evidence="11"/>
<dbReference type="GO" id="GO:0016162">
    <property type="term" value="F:cellulose 1,4-beta-cellobiosidase activity"/>
    <property type="evidence" value="ECO:0007669"/>
    <property type="project" value="UniProtKB-EC"/>
</dbReference>
<dbReference type="SUPFAM" id="SSF51989">
    <property type="entry name" value="Glycosyl hydrolases family 6, cellulases"/>
    <property type="match status" value="1"/>
</dbReference>
<dbReference type="InterPro" id="IPR038816">
    <property type="entry name" value="Stationary_phase_5"/>
</dbReference>
<evidence type="ECO:0000256" key="10">
    <source>
        <dbReference type="PROSITE-ProRule" id="PRU10057"/>
    </source>
</evidence>